<dbReference type="NCBIfam" id="NF008978">
    <property type="entry name" value="PRK12324.1-4"/>
    <property type="match status" value="1"/>
</dbReference>
<feature type="transmembrane region" description="Helical" evidence="5">
    <location>
        <begin position="206"/>
        <end position="224"/>
    </location>
</feature>
<dbReference type="GO" id="GO:0016765">
    <property type="term" value="F:transferase activity, transferring alkyl or aryl (other than methyl) groups"/>
    <property type="evidence" value="ECO:0007669"/>
    <property type="project" value="InterPro"/>
</dbReference>
<evidence type="ECO:0000313" key="6">
    <source>
        <dbReference type="EMBL" id="MXY95638.1"/>
    </source>
</evidence>
<dbReference type="GO" id="GO:0016020">
    <property type="term" value="C:membrane"/>
    <property type="evidence" value="ECO:0007669"/>
    <property type="project" value="UniProtKB-SubCell"/>
</dbReference>
<feature type="transmembrane region" description="Helical" evidence="5">
    <location>
        <begin position="88"/>
        <end position="109"/>
    </location>
</feature>
<dbReference type="GO" id="GO:0016757">
    <property type="term" value="F:glycosyltransferase activity"/>
    <property type="evidence" value="ECO:0007669"/>
    <property type="project" value="UniProtKB-KW"/>
</dbReference>
<evidence type="ECO:0000256" key="5">
    <source>
        <dbReference type="SAM" id="Phobius"/>
    </source>
</evidence>
<accession>A0A6B0Z1W2</accession>
<proteinExistence type="predicted"/>
<organism evidence="6">
    <name type="scientific">Caldilineaceae bacterium SB0664_bin_27</name>
    <dbReference type="NCBI Taxonomy" id="2605260"/>
    <lineage>
        <taxon>Bacteria</taxon>
        <taxon>Bacillati</taxon>
        <taxon>Chloroflexota</taxon>
        <taxon>Caldilineae</taxon>
        <taxon>Caldilineales</taxon>
        <taxon>Caldilineaceae</taxon>
    </lineage>
</organism>
<keyword evidence="4 5" id="KW-0472">Membrane</keyword>
<keyword evidence="6" id="KW-0328">Glycosyltransferase</keyword>
<dbReference type="EC" id="2.4.2.45" evidence="6"/>
<name>A0A6B0Z1W2_9CHLR</name>
<dbReference type="EMBL" id="VXRG01000166">
    <property type="protein sequence ID" value="MXY95638.1"/>
    <property type="molecule type" value="Genomic_DNA"/>
</dbReference>
<feature type="transmembrane region" description="Helical" evidence="5">
    <location>
        <begin position="251"/>
        <end position="270"/>
    </location>
</feature>
<dbReference type="PANTHER" id="PTHR42723:SF1">
    <property type="entry name" value="CHLOROPHYLL SYNTHASE, CHLOROPLASTIC"/>
    <property type="match status" value="1"/>
</dbReference>
<dbReference type="CDD" id="cd13963">
    <property type="entry name" value="PT_UbiA_2"/>
    <property type="match status" value="1"/>
</dbReference>
<keyword evidence="3 5" id="KW-1133">Transmembrane helix</keyword>
<keyword evidence="2 5" id="KW-0812">Transmembrane</keyword>
<dbReference type="InterPro" id="IPR044878">
    <property type="entry name" value="UbiA_sf"/>
</dbReference>
<evidence type="ECO:0000256" key="2">
    <source>
        <dbReference type="ARBA" id="ARBA00022692"/>
    </source>
</evidence>
<dbReference type="AlphaFoldDB" id="A0A6B0Z1W2"/>
<protein>
    <submittedName>
        <fullName evidence="6">Decaprenyl-phosphate phosphoribosyltransferase</fullName>
        <ecNumber evidence="6">2.4.2.45</ecNumber>
    </submittedName>
</protein>
<feature type="transmembrane region" description="Helical" evidence="5">
    <location>
        <begin position="179"/>
        <end position="200"/>
    </location>
</feature>
<dbReference type="Pfam" id="PF01040">
    <property type="entry name" value="UbiA"/>
    <property type="match status" value="1"/>
</dbReference>
<comment type="caution">
    <text evidence="6">The sequence shown here is derived from an EMBL/GenBank/DDBJ whole genome shotgun (WGS) entry which is preliminary data.</text>
</comment>
<keyword evidence="6" id="KW-0808">Transferase</keyword>
<gene>
    <name evidence="6" type="ORF">F4Y42_19550</name>
</gene>
<comment type="subcellular location">
    <subcellularLocation>
        <location evidence="1">Membrane</location>
        <topology evidence="1">Multi-pass membrane protein</topology>
    </subcellularLocation>
</comment>
<dbReference type="PANTHER" id="PTHR42723">
    <property type="entry name" value="CHLOROPHYLL SYNTHASE"/>
    <property type="match status" value="1"/>
</dbReference>
<feature type="transmembrane region" description="Helical" evidence="5">
    <location>
        <begin position="321"/>
        <end position="338"/>
    </location>
</feature>
<dbReference type="Gene3D" id="1.10.357.140">
    <property type="entry name" value="UbiA prenyltransferase"/>
    <property type="match status" value="1"/>
</dbReference>
<feature type="transmembrane region" description="Helical" evidence="5">
    <location>
        <begin position="155"/>
        <end position="172"/>
    </location>
</feature>
<evidence type="ECO:0000256" key="4">
    <source>
        <dbReference type="ARBA" id="ARBA00023136"/>
    </source>
</evidence>
<reference evidence="6" key="1">
    <citation type="submission" date="2019-09" db="EMBL/GenBank/DDBJ databases">
        <title>Characterisation of the sponge microbiome using genome-centric metagenomics.</title>
        <authorList>
            <person name="Engelberts J.P."/>
            <person name="Robbins S.J."/>
            <person name="De Goeij J.M."/>
            <person name="Aranda M."/>
            <person name="Bell S.C."/>
            <person name="Webster N.S."/>
        </authorList>
    </citation>
    <scope>NUCLEOTIDE SEQUENCE</scope>
    <source>
        <strain evidence="6">SB0664_bin_27</strain>
    </source>
</reference>
<evidence type="ECO:0000256" key="1">
    <source>
        <dbReference type="ARBA" id="ARBA00004141"/>
    </source>
</evidence>
<evidence type="ECO:0000256" key="3">
    <source>
        <dbReference type="ARBA" id="ARBA00022989"/>
    </source>
</evidence>
<sequence length="339" mass="37500">MYVEGRKGRSPFRLGNTEYSFVNQAAEPIPPPLADQPGHAEDSSLTTGRRLLYLLRTMRPKQWTKNGFVLVGLVFDGKLLELPLAMTALWTVVCFCLVSSSVYILNDLVDIERDRHHPRKRLRPLASGRLSPSLAKSAMFVLAVAGVLGAGTTNIYVALTLVAYLLLNVVYCGTLKNLVIIDVMMIAVFFVLRVAAGSIAVEVSAFSPWLYICVSLLALFIALGKRRHEIVLLREAAAGHRTSLKQYNLPLLDQLIGVVTTSGLISYTFYSFEAETALADPSRMMLTVPLIVFVVFRYLYLIHVEQRGGAPDDLLFADRPLLAAVVLWVLSVVAVIYFP</sequence>
<feature type="transmembrane region" description="Helical" evidence="5">
    <location>
        <begin position="282"/>
        <end position="300"/>
    </location>
</feature>
<feature type="transmembrane region" description="Helical" evidence="5">
    <location>
        <begin position="130"/>
        <end position="149"/>
    </location>
</feature>
<dbReference type="InterPro" id="IPR050475">
    <property type="entry name" value="Prenyltransferase_related"/>
</dbReference>
<dbReference type="InterPro" id="IPR000537">
    <property type="entry name" value="UbiA_prenyltransferase"/>
</dbReference>
<dbReference type="NCBIfam" id="NF008977">
    <property type="entry name" value="PRK12324.1-2"/>
    <property type="match status" value="1"/>
</dbReference>